<evidence type="ECO:0000313" key="1">
    <source>
        <dbReference type="EMBL" id="KAG6780566.1"/>
    </source>
</evidence>
<organism evidence="1 2">
    <name type="scientific">Populus tomentosa</name>
    <name type="common">Chinese white poplar</name>
    <dbReference type="NCBI Taxonomy" id="118781"/>
    <lineage>
        <taxon>Eukaryota</taxon>
        <taxon>Viridiplantae</taxon>
        <taxon>Streptophyta</taxon>
        <taxon>Embryophyta</taxon>
        <taxon>Tracheophyta</taxon>
        <taxon>Spermatophyta</taxon>
        <taxon>Magnoliopsida</taxon>
        <taxon>eudicotyledons</taxon>
        <taxon>Gunneridae</taxon>
        <taxon>Pentapetalae</taxon>
        <taxon>rosids</taxon>
        <taxon>fabids</taxon>
        <taxon>Malpighiales</taxon>
        <taxon>Salicaceae</taxon>
        <taxon>Saliceae</taxon>
        <taxon>Populus</taxon>
    </lineage>
</organism>
<accession>A0A8X8A4S5</accession>
<name>A0A8X8A4S5_POPTO</name>
<dbReference type="Proteomes" id="UP000886885">
    <property type="component" value="Chromosome 3D"/>
</dbReference>
<gene>
    <name evidence="1" type="ORF">POTOM_013430</name>
</gene>
<proteinExistence type="predicted"/>
<dbReference type="AlphaFoldDB" id="A0A8X8A4S5"/>
<dbReference type="Pfam" id="PF07911">
    <property type="entry name" value="DUF1677"/>
    <property type="match status" value="1"/>
</dbReference>
<sequence>MGTRNGVGCRLSSLQVRVSIAIDGINNFIASVFFISFDNASLDHMYGNHIPIDYDMVDDPQYYLGSWSLEEIVGYVTCGKKGKQGGGRWICGAIKGGCSRGTSRIEVESVRCDCCGLIEECTPAYIERVRERYHGKWICGLCTEAIKYEIVRTERLISTEEAMTKHMNVCKKFVSSGPPPDPTTHLIAAMRQILRRSLDSPRGLRSTPSSPNKTNGAIRAAALARSESCFPAFSG</sequence>
<protein>
    <recommendedName>
        <fullName evidence="3">DUF1677 family protein</fullName>
    </recommendedName>
</protein>
<comment type="caution">
    <text evidence="1">The sequence shown here is derived from an EMBL/GenBank/DDBJ whole genome shotgun (WGS) entry which is preliminary data.</text>
</comment>
<reference evidence="1" key="1">
    <citation type="journal article" date="2020" name="bioRxiv">
        <title>Hybrid origin of Populus tomentosa Carr. identified through genome sequencing and phylogenomic analysis.</title>
        <authorList>
            <person name="An X."/>
            <person name="Gao K."/>
            <person name="Chen Z."/>
            <person name="Li J."/>
            <person name="Yang X."/>
            <person name="Yang X."/>
            <person name="Zhou J."/>
            <person name="Guo T."/>
            <person name="Zhao T."/>
            <person name="Huang S."/>
            <person name="Miao D."/>
            <person name="Khan W.U."/>
            <person name="Rao P."/>
            <person name="Ye M."/>
            <person name="Lei B."/>
            <person name="Liao W."/>
            <person name="Wang J."/>
            <person name="Ji L."/>
            <person name="Li Y."/>
            <person name="Guo B."/>
            <person name="Mustafa N.S."/>
            <person name="Li S."/>
            <person name="Yun Q."/>
            <person name="Keller S.R."/>
            <person name="Mao J."/>
            <person name="Zhang R."/>
            <person name="Strauss S.H."/>
        </authorList>
    </citation>
    <scope>NUCLEOTIDE SEQUENCE</scope>
    <source>
        <strain evidence="1">GM15</strain>
        <tissue evidence="1">Leaf</tissue>
    </source>
</reference>
<dbReference type="InterPro" id="IPR012876">
    <property type="entry name" value="DUF1677_pln"/>
</dbReference>
<dbReference type="PANTHER" id="PTHR33108">
    <property type="entry name" value="OS01G0745000 PROTEIN"/>
    <property type="match status" value="1"/>
</dbReference>
<dbReference type="EMBL" id="JAAWWB010000006">
    <property type="protein sequence ID" value="KAG6780566.1"/>
    <property type="molecule type" value="Genomic_DNA"/>
</dbReference>
<dbReference type="OrthoDB" id="1911663at2759"/>
<keyword evidence="2" id="KW-1185">Reference proteome</keyword>
<evidence type="ECO:0000313" key="2">
    <source>
        <dbReference type="Proteomes" id="UP000886885"/>
    </source>
</evidence>
<evidence type="ECO:0008006" key="3">
    <source>
        <dbReference type="Google" id="ProtNLM"/>
    </source>
</evidence>
<dbReference type="PANTHER" id="PTHR33108:SF32">
    <property type="entry name" value="DUF1677 FAMILY PROTEIN (DUF1677)"/>
    <property type="match status" value="1"/>
</dbReference>